<protein>
    <submittedName>
        <fullName evidence="7">Transposase</fullName>
    </submittedName>
</protein>
<accession>A0AAU8JJB9</accession>
<dbReference type="InterPro" id="IPR021027">
    <property type="entry name" value="Transposase_put_HTH"/>
</dbReference>
<feature type="region of interest" description="Disordered" evidence="4">
    <location>
        <begin position="1"/>
        <end position="20"/>
    </location>
</feature>
<evidence type="ECO:0000313" key="7">
    <source>
        <dbReference type="EMBL" id="XCM38373.1"/>
    </source>
</evidence>
<keyword evidence="2" id="KW-0862">Zinc</keyword>
<evidence type="ECO:0000256" key="4">
    <source>
        <dbReference type="SAM" id="MobiDB-lite"/>
    </source>
</evidence>
<gene>
    <name evidence="7" type="ORF">ABWT76_001218</name>
</gene>
<keyword evidence="3" id="KW-0238">DNA-binding</keyword>
<feature type="domain" description="Transposase putative helix-turn-helix" evidence="6">
    <location>
        <begin position="158"/>
        <end position="193"/>
    </location>
</feature>
<dbReference type="GO" id="GO:0003677">
    <property type="term" value="F:DNA binding"/>
    <property type="evidence" value="ECO:0007669"/>
    <property type="project" value="UniProtKB-KW"/>
</dbReference>
<dbReference type="Pfam" id="PF12323">
    <property type="entry name" value="HTH_OrfB_IS605"/>
    <property type="match status" value="1"/>
</dbReference>
<evidence type="ECO:0000259" key="5">
    <source>
        <dbReference type="Pfam" id="PF07282"/>
    </source>
</evidence>
<name>A0AAU8JJB9_9CYAN</name>
<sequence length="529" mass="60764">MKRRSKTSKTPPTKDSMMSNHRCGIQLELPRLATAELVQQNNDLTSTDKLPICNQSMQTQKLSEISALDRGLISNAKGCFGYWSDLCEAISSQLLLPVVTDCAEKDLNYSSLWHNKTVEASWFKKTLYNVQKPNSKPIFSPSLTSFLVGYTDSEATVRKSRKLRIYLNPEQKKLLKQWFGVSRFVYNETIKYLQQPDTKANWMAIKTGILNGLPEWAKPVPYQIKSIAIKDACLAVKAAKRGYCKDGKIRKCRFRSRKDTKQSIFVPKSAIKDCGIYYTILGRCLFKEALPKDFSDGRLTLTYGEYYLTISTEVQQLNSENQGRVVALDPGVRTFMTFFSETSFGWLGKDSNLHIQKLCFKLDKLVSRLSKAKCKQRRNIKKAGSRLRCKIKNLVKELHYKTARFLVENFDVIFLPTFETSQMVSKSRRKLRNKSVRLMLTLSHYEFKQFLKWKAWENNKVVIDCNEAYTSKTVSWTGEIINNLGGAKTIKSNSTQLKMDRDLNGARGIFLRALVDTPWLREYLNLCVC</sequence>
<dbReference type="PANTHER" id="PTHR36172:SF1">
    <property type="entry name" value="RESOLVASE-RELATED"/>
    <property type="match status" value="1"/>
</dbReference>
<dbReference type="PANTHER" id="PTHR36172">
    <property type="match status" value="1"/>
</dbReference>
<dbReference type="AlphaFoldDB" id="A0AAU8JJB9"/>
<reference evidence="7" key="1">
    <citation type="submission" date="2024-07" db="EMBL/GenBank/DDBJ databases">
        <authorList>
            <person name="Kim Y.J."/>
            <person name="Jeong J.Y."/>
        </authorList>
    </citation>
    <scope>NUCLEOTIDE SEQUENCE</scope>
    <source>
        <strain evidence="7">GIHE-MW2</strain>
    </source>
</reference>
<dbReference type="EMBL" id="CP159837">
    <property type="protein sequence ID" value="XCM38373.1"/>
    <property type="molecule type" value="Genomic_DNA"/>
</dbReference>
<keyword evidence="1" id="KW-0479">Metal-binding</keyword>
<organism evidence="7">
    <name type="scientific">Planktothricoides raciborskii GIHE-MW2</name>
    <dbReference type="NCBI Taxonomy" id="2792601"/>
    <lineage>
        <taxon>Bacteria</taxon>
        <taxon>Bacillati</taxon>
        <taxon>Cyanobacteriota</taxon>
        <taxon>Cyanophyceae</taxon>
        <taxon>Oscillatoriophycideae</taxon>
        <taxon>Oscillatoriales</taxon>
        <taxon>Oscillatoriaceae</taxon>
        <taxon>Planktothricoides</taxon>
    </lineage>
</organism>
<proteinExistence type="predicted"/>
<dbReference type="RefSeq" id="WP_354635807.1">
    <property type="nucleotide sequence ID" value="NZ_CP159837.1"/>
</dbReference>
<dbReference type="NCBIfam" id="NF040570">
    <property type="entry name" value="guided_TnpB"/>
    <property type="match status" value="1"/>
</dbReference>
<evidence type="ECO:0000256" key="3">
    <source>
        <dbReference type="ARBA" id="ARBA00023125"/>
    </source>
</evidence>
<dbReference type="InterPro" id="IPR051491">
    <property type="entry name" value="Recombinase/Transposase-rel"/>
</dbReference>
<evidence type="ECO:0000256" key="2">
    <source>
        <dbReference type="ARBA" id="ARBA00022833"/>
    </source>
</evidence>
<evidence type="ECO:0000256" key="1">
    <source>
        <dbReference type="ARBA" id="ARBA00022723"/>
    </source>
</evidence>
<feature type="compositionally biased region" description="Polar residues" evidence="4">
    <location>
        <begin position="8"/>
        <end position="19"/>
    </location>
</feature>
<dbReference type="GO" id="GO:0046872">
    <property type="term" value="F:metal ion binding"/>
    <property type="evidence" value="ECO:0007669"/>
    <property type="project" value="UniProtKB-KW"/>
</dbReference>
<dbReference type="InterPro" id="IPR010095">
    <property type="entry name" value="Cas12f1-like_TNB"/>
</dbReference>
<evidence type="ECO:0000259" key="6">
    <source>
        <dbReference type="Pfam" id="PF12323"/>
    </source>
</evidence>
<feature type="domain" description="Cas12f1-like TNB" evidence="5">
    <location>
        <begin position="444"/>
        <end position="509"/>
    </location>
</feature>
<dbReference type="Pfam" id="PF07282">
    <property type="entry name" value="Cas12f1-like_TNB"/>
    <property type="match status" value="1"/>
</dbReference>